<dbReference type="SUPFAM" id="SSF53474">
    <property type="entry name" value="alpha/beta-Hydrolases"/>
    <property type="match status" value="1"/>
</dbReference>
<organism evidence="4">
    <name type="scientific">Eucalyptus grandis</name>
    <name type="common">Flooded gum</name>
    <dbReference type="NCBI Taxonomy" id="71139"/>
    <lineage>
        <taxon>Eukaryota</taxon>
        <taxon>Viridiplantae</taxon>
        <taxon>Streptophyta</taxon>
        <taxon>Embryophyta</taxon>
        <taxon>Tracheophyta</taxon>
        <taxon>Spermatophyta</taxon>
        <taxon>Magnoliopsida</taxon>
        <taxon>eudicotyledons</taxon>
        <taxon>Gunneridae</taxon>
        <taxon>Pentapetalae</taxon>
        <taxon>rosids</taxon>
        <taxon>malvids</taxon>
        <taxon>Myrtales</taxon>
        <taxon>Myrtaceae</taxon>
        <taxon>Myrtoideae</taxon>
        <taxon>Eucalypteae</taxon>
        <taxon>Eucalyptus</taxon>
    </lineage>
</organism>
<dbReference type="eggNOG" id="KOG1515">
    <property type="taxonomic scope" value="Eukaryota"/>
</dbReference>
<protein>
    <recommendedName>
        <fullName evidence="3">Alpha/beta hydrolase fold-3 domain-containing protein</fullName>
    </recommendedName>
</protein>
<evidence type="ECO:0000256" key="2">
    <source>
        <dbReference type="PROSITE-ProRule" id="PRU10038"/>
    </source>
</evidence>
<dbReference type="Pfam" id="PF07859">
    <property type="entry name" value="Abhydrolase_3"/>
    <property type="match status" value="1"/>
</dbReference>
<dbReference type="InParanoid" id="A0A059AMJ6"/>
<sequence length="312" mass="33798">MASEISQDFSPFLRIYKDGRIERLIGTATVPASLDDATRVASKDVPLSSHPAFSARLYLPAAAPRPGKLPLLVYFHGGGFCIETASSPTYHNYLNAVASEAGVVVVSVDYRRAPEEPLPAAYDDSWAALQWVASHAAGDGPDEWLNERADLKRVFLAGDSAGANIAHHMGLRIGPDRLDGLAVAGIVLVHPFFWGSEPVGTETADAGRQAWTVKFLEVLCPTISGADDPIINPGADPRLGALGCDKVLVFVAEKDGLRSRGWYYEEALKKSGWSGRSEVVETKGEDHVFHLMNPSCDNALELMKRLVKFLNE</sequence>
<dbReference type="InterPro" id="IPR050466">
    <property type="entry name" value="Carboxylest/Gibb_receptor"/>
</dbReference>
<dbReference type="InterPro" id="IPR013094">
    <property type="entry name" value="AB_hydrolase_3"/>
</dbReference>
<evidence type="ECO:0000259" key="3">
    <source>
        <dbReference type="Pfam" id="PF07859"/>
    </source>
</evidence>
<dbReference type="InterPro" id="IPR029058">
    <property type="entry name" value="AB_hydrolase_fold"/>
</dbReference>
<dbReference type="InterPro" id="IPR033140">
    <property type="entry name" value="Lipase_GDXG_put_SER_AS"/>
</dbReference>
<dbReference type="PROSITE" id="PS01174">
    <property type="entry name" value="LIPASE_GDXG_SER"/>
    <property type="match status" value="1"/>
</dbReference>
<dbReference type="AlphaFoldDB" id="A0A059AMJ6"/>
<dbReference type="GO" id="GO:0016787">
    <property type="term" value="F:hydrolase activity"/>
    <property type="evidence" value="ECO:0007669"/>
    <property type="project" value="InterPro"/>
</dbReference>
<dbReference type="Gramene" id="KCW55227">
    <property type="protein sequence ID" value="KCW55227"/>
    <property type="gene ID" value="EUGRSUZ_I01161"/>
</dbReference>
<proteinExistence type="inferred from homology"/>
<name>A0A059AMJ6_EUCGR</name>
<reference evidence="4" key="1">
    <citation type="submission" date="2013-07" db="EMBL/GenBank/DDBJ databases">
        <title>The genome of Eucalyptus grandis.</title>
        <authorList>
            <person name="Schmutz J."/>
            <person name="Hayes R."/>
            <person name="Myburg A."/>
            <person name="Tuskan G."/>
            <person name="Grattapaglia D."/>
            <person name="Rokhsar D.S."/>
        </authorList>
    </citation>
    <scope>NUCLEOTIDE SEQUENCE</scope>
    <source>
        <tissue evidence="4">Leaf extractions</tissue>
    </source>
</reference>
<dbReference type="PANTHER" id="PTHR23024">
    <property type="entry name" value="ARYLACETAMIDE DEACETYLASE"/>
    <property type="match status" value="1"/>
</dbReference>
<feature type="domain" description="Alpha/beta hydrolase fold-3" evidence="3">
    <location>
        <begin position="72"/>
        <end position="290"/>
    </location>
</feature>
<dbReference type="Gene3D" id="3.40.50.1820">
    <property type="entry name" value="alpha/beta hydrolase"/>
    <property type="match status" value="1"/>
</dbReference>
<evidence type="ECO:0000256" key="1">
    <source>
        <dbReference type="ARBA" id="ARBA00010515"/>
    </source>
</evidence>
<dbReference type="OMA" id="SAIRWVF"/>
<dbReference type="KEGG" id="egr:104418747"/>
<dbReference type="STRING" id="71139.A0A059AMJ6"/>
<comment type="similarity">
    <text evidence="1">Belongs to the 'GDXG' lipolytic enzyme family.</text>
</comment>
<dbReference type="OrthoDB" id="408631at2759"/>
<gene>
    <name evidence="4" type="ORF">EUGRSUZ_I01161</name>
</gene>
<dbReference type="FunCoup" id="A0A059AMJ6">
    <property type="interactions" value="449"/>
</dbReference>
<dbReference type="PANTHER" id="PTHR23024:SF467">
    <property type="entry name" value="CARBOXYLESTERASE 12-RELATED"/>
    <property type="match status" value="1"/>
</dbReference>
<feature type="active site" evidence="2">
    <location>
        <position position="160"/>
    </location>
</feature>
<accession>A0A059AMJ6</accession>
<dbReference type="EMBL" id="KK198761">
    <property type="protein sequence ID" value="KCW55227.1"/>
    <property type="molecule type" value="Genomic_DNA"/>
</dbReference>
<evidence type="ECO:0000313" key="4">
    <source>
        <dbReference type="EMBL" id="KCW55227.1"/>
    </source>
</evidence>